<dbReference type="SUPFAM" id="SSF53756">
    <property type="entry name" value="UDP-Glycosyltransferase/glycogen phosphorylase"/>
    <property type="match status" value="1"/>
</dbReference>
<dbReference type="Gene3D" id="3.40.50.2000">
    <property type="entry name" value="Glycogen Phosphorylase B"/>
    <property type="match status" value="2"/>
</dbReference>
<keyword evidence="4" id="KW-1185">Reference proteome</keyword>
<dbReference type="InterPro" id="IPR001296">
    <property type="entry name" value="Glyco_trans_1"/>
</dbReference>
<gene>
    <name evidence="3" type="ORF">VSX56_13865</name>
</gene>
<accession>A0ABV1SK20</accession>
<dbReference type="PANTHER" id="PTHR46401">
    <property type="entry name" value="GLYCOSYLTRANSFERASE WBBK-RELATED"/>
    <property type="match status" value="1"/>
</dbReference>
<feature type="domain" description="Glycosyl transferase family 1" evidence="2">
    <location>
        <begin position="200"/>
        <end position="346"/>
    </location>
</feature>
<protein>
    <submittedName>
        <fullName evidence="3">Glycosyltransferase family 1 protein</fullName>
    </submittedName>
</protein>
<keyword evidence="1" id="KW-0808">Transferase</keyword>
<dbReference type="Pfam" id="PF00534">
    <property type="entry name" value="Glycos_transf_1"/>
    <property type="match status" value="1"/>
</dbReference>
<evidence type="ECO:0000256" key="1">
    <source>
        <dbReference type="ARBA" id="ARBA00022679"/>
    </source>
</evidence>
<dbReference type="EMBL" id="JAYWLC010000012">
    <property type="protein sequence ID" value="MER5172859.1"/>
    <property type="molecule type" value="Genomic_DNA"/>
</dbReference>
<name>A0ABV1SK20_9RHOB</name>
<dbReference type="CDD" id="cd03809">
    <property type="entry name" value="GT4_MtfB-like"/>
    <property type="match status" value="1"/>
</dbReference>
<sequence>MTHLPNRCAVNARFLTQAQSGVQRYAFNLLSALDQKLGQGALAEAIGPVTAYYPAGARLQIRPDWRHIRLMPLSSPWPFAGHLWEQITLPRACKGAYLLNLTGSGPLSHAEQLLVIHDANVWKLPEAFSRRYRTFHKTVRPCLARRARDLGTVSQFSASELAEVLAQPELRFRVIPNGSDHLPPPENTARVLQEMGLVKNGFFLAVGNLSPNKNLARLIAAMAEAGHPVPLVVAGASAAGLATDTGPKGLCPPEHVRFLGRIDDATLAALYAGARAFIWPPLREGFGIPPLEAMRFGTPVLSSNTTAMPEVLEHAPLYFNPEDSGAIAQTITRFLRLSAKARDAMVMEGHNRACRFTWEASGAALADLLVKRVAA</sequence>
<reference evidence="3 4" key="1">
    <citation type="submission" date="2024-01" db="EMBL/GenBank/DDBJ databases">
        <authorList>
            <person name="Deng Y."/>
            <person name="Su J."/>
        </authorList>
    </citation>
    <scope>NUCLEOTIDE SEQUENCE [LARGE SCALE GENOMIC DNA]</scope>
    <source>
        <strain evidence="3 4">CPCC 100088</strain>
    </source>
</reference>
<dbReference type="RefSeq" id="WP_350937937.1">
    <property type="nucleotide sequence ID" value="NZ_JAYWLC010000012.1"/>
</dbReference>
<dbReference type="Proteomes" id="UP001438953">
    <property type="component" value="Unassembled WGS sequence"/>
</dbReference>
<reference evidence="3 4" key="2">
    <citation type="submission" date="2024-06" db="EMBL/GenBank/DDBJ databases">
        <title>Thioclava kandeliae sp. nov. from a rhizosphere soil sample of Kandelia candel in a mangrove.</title>
        <authorList>
            <person name="Mu T."/>
        </authorList>
    </citation>
    <scope>NUCLEOTIDE SEQUENCE [LARGE SCALE GENOMIC DNA]</scope>
    <source>
        <strain evidence="3 4">CPCC 100088</strain>
    </source>
</reference>
<comment type="caution">
    <text evidence="3">The sequence shown here is derived from an EMBL/GenBank/DDBJ whole genome shotgun (WGS) entry which is preliminary data.</text>
</comment>
<dbReference type="PANTHER" id="PTHR46401:SF2">
    <property type="entry name" value="GLYCOSYLTRANSFERASE WBBK-RELATED"/>
    <property type="match status" value="1"/>
</dbReference>
<proteinExistence type="predicted"/>
<evidence type="ECO:0000259" key="2">
    <source>
        <dbReference type="Pfam" id="PF00534"/>
    </source>
</evidence>
<evidence type="ECO:0000313" key="4">
    <source>
        <dbReference type="Proteomes" id="UP001438953"/>
    </source>
</evidence>
<evidence type="ECO:0000313" key="3">
    <source>
        <dbReference type="EMBL" id="MER5172859.1"/>
    </source>
</evidence>
<organism evidence="3 4">
    <name type="scientific">Thioclava kandeliae</name>
    <dbReference type="NCBI Taxonomy" id="3070818"/>
    <lineage>
        <taxon>Bacteria</taxon>
        <taxon>Pseudomonadati</taxon>
        <taxon>Pseudomonadota</taxon>
        <taxon>Alphaproteobacteria</taxon>
        <taxon>Rhodobacterales</taxon>
        <taxon>Paracoccaceae</taxon>
        <taxon>Thioclava</taxon>
    </lineage>
</organism>